<organism evidence="2 3">
    <name type="scientific">Ruminococcus turbiniformis</name>
    <dbReference type="NCBI Taxonomy" id="2881258"/>
    <lineage>
        <taxon>Bacteria</taxon>
        <taxon>Bacillati</taxon>
        <taxon>Bacillota</taxon>
        <taxon>Clostridia</taxon>
        <taxon>Eubacteriales</taxon>
        <taxon>Oscillospiraceae</taxon>
        <taxon>Ruminococcus</taxon>
    </lineage>
</organism>
<dbReference type="RefSeq" id="WP_227706514.1">
    <property type="nucleotide sequence ID" value="NZ_JAJEQX010000003.1"/>
</dbReference>
<reference evidence="2 3" key="1">
    <citation type="submission" date="2021-10" db="EMBL/GenBank/DDBJ databases">
        <title>Anaerobic single-cell dispensing facilitates the cultivation of human gut bacteria.</title>
        <authorList>
            <person name="Afrizal A."/>
        </authorList>
    </citation>
    <scope>NUCLEOTIDE SEQUENCE [LARGE SCALE GENOMIC DNA]</scope>
    <source>
        <strain evidence="2 3">CLA-AA-H200</strain>
    </source>
</reference>
<name>A0ABS8FTI7_9FIRM</name>
<feature type="transmembrane region" description="Helical" evidence="1">
    <location>
        <begin position="155"/>
        <end position="174"/>
    </location>
</feature>
<keyword evidence="1" id="KW-1133">Transmembrane helix</keyword>
<dbReference type="EMBL" id="JAJEQX010000003">
    <property type="protein sequence ID" value="MCC2253356.1"/>
    <property type="molecule type" value="Genomic_DNA"/>
</dbReference>
<feature type="transmembrane region" description="Helical" evidence="1">
    <location>
        <begin position="20"/>
        <end position="37"/>
    </location>
</feature>
<feature type="transmembrane region" description="Helical" evidence="1">
    <location>
        <begin position="49"/>
        <end position="68"/>
    </location>
</feature>
<sequence length="210" mass="22840">MRNAVFRECRLIWIFRRSAVFIMILAPVIFYLLPYARSLRGVTELESEILAASGLFGTTAYMIFYIVYEVMKCERESKSLEMAAAFGGIGKVVCAKSAAAAGTGLLCALSFYALSCLLWGRNDLFSASLLGINAANALIYAFFAVSLLCLSDGMAVYFVIASFPAVCLTIGLIGENKITALFLLAEAAAAFAAREMLKKQMERGKAGWLK</sequence>
<evidence type="ECO:0000313" key="2">
    <source>
        <dbReference type="EMBL" id="MCC2253356.1"/>
    </source>
</evidence>
<protein>
    <recommendedName>
        <fullName evidence="4">ABC-2 family transporter protein</fullName>
    </recommendedName>
</protein>
<gene>
    <name evidence="2" type="ORF">LKD70_02675</name>
</gene>
<proteinExistence type="predicted"/>
<dbReference type="Proteomes" id="UP001198151">
    <property type="component" value="Unassembled WGS sequence"/>
</dbReference>
<keyword evidence="1" id="KW-0472">Membrane</keyword>
<evidence type="ECO:0008006" key="4">
    <source>
        <dbReference type="Google" id="ProtNLM"/>
    </source>
</evidence>
<evidence type="ECO:0000256" key="1">
    <source>
        <dbReference type="SAM" id="Phobius"/>
    </source>
</evidence>
<feature type="transmembrane region" description="Helical" evidence="1">
    <location>
        <begin position="98"/>
        <end position="120"/>
    </location>
</feature>
<keyword evidence="3" id="KW-1185">Reference proteome</keyword>
<evidence type="ECO:0000313" key="3">
    <source>
        <dbReference type="Proteomes" id="UP001198151"/>
    </source>
</evidence>
<keyword evidence="1" id="KW-0812">Transmembrane</keyword>
<feature type="transmembrane region" description="Helical" evidence="1">
    <location>
        <begin position="126"/>
        <end position="148"/>
    </location>
</feature>
<comment type="caution">
    <text evidence="2">The sequence shown here is derived from an EMBL/GenBank/DDBJ whole genome shotgun (WGS) entry which is preliminary data.</text>
</comment>
<feature type="transmembrane region" description="Helical" evidence="1">
    <location>
        <begin position="180"/>
        <end position="197"/>
    </location>
</feature>
<accession>A0ABS8FTI7</accession>